<evidence type="ECO:0000313" key="2">
    <source>
        <dbReference type="Proteomes" id="UP000238205"/>
    </source>
</evidence>
<keyword evidence="2" id="KW-1185">Reference proteome</keyword>
<accession>A0A2T0WAD7</accession>
<dbReference type="RefSeq" id="WP_106191031.1">
    <property type="nucleotide sequence ID" value="NZ_PVTO01000003.1"/>
</dbReference>
<dbReference type="Proteomes" id="UP000238205">
    <property type="component" value="Unassembled WGS sequence"/>
</dbReference>
<reference evidence="1 2" key="1">
    <citation type="submission" date="2018-03" db="EMBL/GenBank/DDBJ databases">
        <title>Genomic Encyclopedia of Archaeal and Bacterial Type Strains, Phase II (KMG-II): from individual species to whole genera.</title>
        <authorList>
            <person name="Goeker M."/>
        </authorList>
    </citation>
    <scope>NUCLEOTIDE SEQUENCE [LARGE SCALE GENOMIC DNA]</scope>
    <source>
        <strain evidence="1 2">DSM 13175</strain>
    </source>
</reference>
<dbReference type="OrthoDB" id="2248181at2"/>
<sequence length="190" mass="22408">MVRLFIKKEYETIQDRMIVTTESGDKLYLIVGKWGRLGDKLSVYSMDGKRIVEARQVVLSVFPKFRLYQDGIKIGTIKKRPGLQGLKNPYFTVTRLNWMITGDYDKQIFTVRRFTKKILTIEKSVSFTGEFYILNFENETIAPVACLISQLLDHYEQSKENTWNDMKQEKYSLSFMHPVLMKLKKLIWTK</sequence>
<proteinExistence type="predicted"/>
<gene>
    <name evidence="1" type="ORF">CLV38_10385</name>
</gene>
<organism evidence="1 2">
    <name type="scientific">Alkalibacterium olivapovliticus</name>
    <dbReference type="NCBI Taxonomy" id="99907"/>
    <lineage>
        <taxon>Bacteria</taxon>
        <taxon>Bacillati</taxon>
        <taxon>Bacillota</taxon>
        <taxon>Bacilli</taxon>
        <taxon>Lactobacillales</taxon>
        <taxon>Carnobacteriaceae</taxon>
        <taxon>Alkalibacterium</taxon>
    </lineage>
</organism>
<dbReference type="InterPro" id="IPR007612">
    <property type="entry name" value="LOR"/>
</dbReference>
<dbReference type="EMBL" id="PVTO01000003">
    <property type="protein sequence ID" value="PRY83662.1"/>
    <property type="molecule type" value="Genomic_DNA"/>
</dbReference>
<dbReference type="Pfam" id="PF04525">
    <property type="entry name" value="LOR"/>
    <property type="match status" value="1"/>
</dbReference>
<name>A0A2T0WAD7_9LACT</name>
<evidence type="ECO:0000313" key="1">
    <source>
        <dbReference type="EMBL" id="PRY83662.1"/>
    </source>
</evidence>
<dbReference type="AlphaFoldDB" id="A0A2T0WAD7"/>
<dbReference type="InterPro" id="IPR025659">
    <property type="entry name" value="Tubby-like_C"/>
</dbReference>
<comment type="caution">
    <text evidence="1">The sequence shown here is derived from an EMBL/GenBank/DDBJ whole genome shotgun (WGS) entry which is preliminary data.</text>
</comment>
<protein>
    <submittedName>
        <fullName evidence="1">Uncharacterized protein YxjI</fullName>
    </submittedName>
</protein>
<dbReference type="SUPFAM" id="SSF54518">
    <property type="entry name" value="Tubby C-terminal domain-like"/>
    <property type="match status" value="1"/>
</dbReference>